<evidence type="ECO:0000256" key="4">
    <source>
        <dbReference type="ARBA" id="ARBA00022692"/>
    </source>
</evidence>
<keyword evidence="4 9" id="KW-0812">Transmembrane</keyword>
<dbReference type="GO" id="GO:0009306">
    <property type="term" value="P:protein secretion"/>
    <property type="evidence" value="ECO:0007669"/>
    <property type="project" value="UniProtKB-UniRule"/>
</dbReference>
<gene>
    <name evidence="10" type="ORF">A2165_00075</name>
</gene>
<dbReference type="AlphaFoldDB" id="A0A1F5FXI7"/>
<reference evidence="10 11" key="1">
    <citation type="journal article" date="2016" name="Nat. Commun.">
        <title>Thousands of microbial genomes shed light on interconnected biogeochemical processes in an aquifer system.</title>
        <authorList>
            <person name="Anantharaman K."/>
            <person name="Brown C.T."/>
            <person name="Hug L.A."/>
            <person name="Sharon I."/>
            <person name="Castelle C.J."/>
            <person name="Probst A.J."/>
            <person name="Thomas B.C."/>
            <person name="Singh A."/>
            <person name="Wilkins M.J."/>
            <person name="Karaoz U."/>
            <person name="Brodie E.L."/>
            <person name="Williams K.H."/>
            <person name="Hubbard S.S."/>
            <person name="Banfield J.F."/>
        </authorList>
    </citation>
    <scope>NUCLEOTIDE SEQUENCE [LARGE SCALE GENOMIC DNA]</scope>
</reference>
<dbReference type="NCBIfam" id="TIGR00810">
    <property type="entry name" value="secG"/>
    <property type="match status" value="1"/>
</dbReference>
<comment type="caution">
    <text evidence="10">The sequence shown here is derived from an EMBL/GenBank/DDBJ whole genome shotgun (WGS) entry which is preliminary data.</text>
</comment>
<sequence>MKIFLLLGQIVISVILILIILTQSEGTGLGSVFGGSGSIYRSKRGVEKLFVFLTIILALLFLVLSILQVMVL</sequence>
<keyword evidence="5 9" id="KW-0653">Protein transport</keyword>
<protein>
    <recommendedName>
        <fullName evidence="9">Protein-export membrane protein SecG</fullName>
    </recommendedName>
</protein>
<evidence type="ECO:0000256" key="7">
    <source>
        <dbReference type="ARBA" id="ARBA00023010"/>
    </source>
</evidence>
<keyword evidence="6 9" id="KW-1133">Transmembrane helix</keyword>
<feature type="transmembrane region" description="Helical" evidence="9">
    <location>
        <begin position="50"/>
        <end position="71"/>
    </location>
</feature>
<dbReference type="Pfam" id="PF03840">
    <property type="entry name" value="SecG"/>
    <property type="match status" value="1"/>
</dbReference>
<comment type="similarity">
    <text evidence="2 9">Belongs to the SecG family.</text>
</comment>
<organism evidence="10 11">
    <name type="scientific">Candidatus Curtissbacteria bacterium RBG_13_40_7</name>
    <dbReference type="NCBI Taxonomy" id="1797706"/>
    <lineage>
        <taxon>Bacteria</taxon>
        <taxon>Candidatus Curtissiibacteriota</taxon>
    </lineage>
</organism>
<dbReference type="EMBL" id="MFAU01000024">
    <property type="protein sequence ID" value="OGD84337.1"/>
    <property type="molecule type" value="Genomic_DNA"/>
</dbReference>
<accession>A0A1F5FXI7</accession>
<dbReference type="GO" id="GO:0005886">
    <property type="term" value="C:plasma membrane"/>
    <property type="evidence" value="ECO:0007669"/>
    <property type="project" value="UniProtKB-SubCell"/>
</dbReference>
<dbReference type="GO" id="GO:0015450">
    <property type="term" value="F:protein-transporting ATPase activity"/>
    <property type="evidence" value="ECO:0007669"/>
    <property type="project" value="UniProtKB-UniRule"/>
</dbReference>
<comment type="function">
    <text evidence="9">Involved in protein export. Participates in an early event of protein translocation.</text>
</comment>
<evidence type="ECO:0000256" key="8">
    <source>
        <dbReference type="ARBA" id="ARBA00023136"/>
    </source>
</evidence>
<evidence type="ECO:0000256" key="1">
    <source>
        <dbReference type="ARBA" id="ARBA00004141"/>
    </source>
</evidence>
<comment type="subcellular location">
    <subcellularLocation>
        <location evidence="9">Cell membrane</location>
        <topology evidence="9">Multi-pass membrane protein</topology>
    </subcellularLocation>
    <subcellularLocation>
        <location evidence="1">Membrane</location>
        <topology evidence="1">Multi-pass membrane protein</topology>
    </subcellularLocation>
</comment>
<keyword evidence="3 9" id="KW-0813">Transport</keyword>
<evidence type="ECO:0000256" key="6">
    <source>
        <dbReference type="ARBA" id="ARBA00022989"/>
    </source>
</evidence>
<proteinExistence type="inferred from homology"/>
<evidence type="ECO:0000256" key="3">
    <source>
        <dbReference type="ARBA" id="ARBA00022448"/>
    </source>
</evidence>
<evidence type="ECO:0000313" key="10">
    <source>
        <dbReference type="EMBL" id="OGD84337.1"/>
    </source>
</evidence>
<evidence type="ECO:0000313" key="11">
    <source>
        <dbReference type="Proteomes" id="UP000179252"/>
    </source>
</evidence>
<evidence type="ECO:0000256" key="9">
    <source>
        <dbReference type="RuleBase" id="RU365087"/>
    </source>
</evidence>
<keyword evidence="8 9" id="KW-0472">Membrane</keyword>
<keyword evidence="9" id="KW-1003">Cell membrane</keyword>
<evidence type="ECO:0000256" key="2">
    <source>
        <dbReference type="ARBA" id="ARBA00008445"/>
    </source>
</evidence>
<dbReference type="Proteomes" id="UP000179252">
    <property type="component" value="Unassembled WGS sequence"/>
</dbReference>
<keyword evidence="7 9" id="KW-0811">Translocation</keyword>
<name>A0A1F5FXI7_9BACT</name>
<dbReference type="InterPro" id="IPR004692">
    <property type="entry name" value="SecG"/>
</dbReference>
<comment type="caution">
    <text evidence="9">Lacks conserved residue(s) required for the propagation of feature annotation.</text>
</comment>
<evidence type="ECO:0000256" key="5">
    <source>
        <dbReference type="ARBA" id="ARBA00022927"/>
    </source>
</evidence>